<accession>A0AAV6VP00</accession>
<gene>
    <name evidence="1" type="ORF">JTE90_020103</name>
</gene>
<name>A0AAV6VP00_9ARAC</name>
<dbReference type="Proteomes" id="UP000827092">
    <property type="component" value="Unassembled WGS sequence"/>
</dbReference>
<sequence>MTTSIQLCIHNGEEVKKRKTPKEHSTALNLETPIFSKTALLTGCSIPLSTRVICEPSLLREIFYFNITVRTERFLVAVSIYPLRPTLQRVGPPTSLFTSHYLMESEVGRRSHKRQGGGGRFKMGAMTLDHKTKSSITRLPFEGERG</sequence>
<comment type="caution">
    <text evidence="1">The sequence shown here is derived from an EMBL/GenBank/DDBJ whole genome shotgun (WGS) entry which is preliminary data.</text>
</comment>
<dbReference type="EMBL" id="JAFNEN010000049">
    <property type="protein sequence ID" value="KAG8197825.1"/>
    <property type="molecule type" value="Genomic_DNA"/>
</dbReference>
<proteinExistence type="predicted"/>
<evidence type="ECO:0000313" key="2">
    <source>
        <dbReference type="Proteomes" id="UP000827092"/>
    </source>
</evidence>
<dbReference type="AlphaFoldDB" id="A0AAV6VP00"/>
<evidence type="ECO:0000313" key="1">
    <source>
        <dbReference type="EMBL" id="KAG8197825.1"/>
    </source>
</evidence>
<reference evidence="1 2" key="1">
    <citation type="journal article" date="2022" name="Nat. Ecol. Evol.">
        <title>A masculinizing supergene underlies an exaggerated male reproductive morph in a spider.</title>
        <authorList>
            <person name="Hendrickx F."/>
            <person name="De Corte Z."/>
            <person name="Sonet G."/>
            <person name="Van Belleghem S.M."/>
            <person name="Kostlbacher S."/>
            <person name="Vangestel C."/>
        </authorList>
    </citation>
    <scope>NUCLEOTIDE SEQUENCE [LARGE SCALE GENOMIC DNA]</scope>
    <source>
        <strain evidence="1">W744_W776</strain>
    </source>
</reference>
<keyword evidence="2" id="KW-1185">Reference proteome</keyword>
<protein>
    <submittedName>
        <fullName evidence="1">Uncharacterized protein</fullName>
    </submittedName>
</protein>
<organism evidence="1 2">
    <name type="scientific">Oedothorax gibbosus</name>
    <dbReference type="NCBI Taxonomy" id="931172"/>
    <lineage>
        <taxon>Eukaryota</taxon>
        <taxon>Metazoa</taxon>
        <taxon>Ecdysozoa</taxon>
        <taxon>Arthropoda</taxon>
        <taxon>Chelicerata</taxon>
        <taxon>Arachnida</taxon>
        <taxon>Araneae</taxon>
        <taxon>Araneomorphae</taxon>
        <taxon>Entelegynae</taxon>
        <taxon>Araneoidea</taxon>
        <taxon>Linyphiidae</taxon>
        <taxon>Erigoninae</taxon>
        <taxon>Oedothorax</taxon>
    </lineage>
</organism>